<feature type="region of interest" description="Disordered" evidence="1">
    <location>
        <begin position="1"/>
        <end position="72"/>
    </location>
</feature>
<dbReference type="AlphaFoldDB" id="A0A8H3S2B2"/>
<dbReference type="NCBIfam" id="TIGR02453">
    <property type="entry name" value="TIGR02453 family protein"/>
    <property type="match status" value="1"/>
</dbReference>
<evidence type="ECO:0000256" key="1">
    <source>
        <dbReference type="SAM" id="MobiDB-lite"/>
    </source>
</evidence>
<dbReference type="InterPro" id="IPR012808">
    <property type="entry name" value="CHP02453"/>
</dbReference>
<dbReference type="Pfam" id="PF09365">
    <property type="entry name" value="DUF2461"/>
    <property type="match status" value="1"/>
</dbReference>
<protein>
    <submittedName>
        <fullName evidence="2">Uncharacterized protein</fullName>
    </submittedName>
</protein>
<name>A0A8H3S2B2_9EURO</name>
<dbReference type="PANTHER" id="PTHR36452:SF1">
    <property type="entry name" value="DUF2461 DOMAIN-CONTAINING PROTEIN"/>
    <property type="match status" value="1"/>
</dbReference>
<gene>
    <name evidence="2" type="ORF">IFM46972_09061</name>
</gene>
<proteinExistence type="predicted"/>
<accession>A0A8H3S2B2</accession>
<dbReference type="EMBL" id="BLKC01000084">
    <property type="protein sequence ID" value="GFF50505.1"/>
    <property type="molecule type" value="Genomic_DNA"/>
</dbReference>
<dbReference type="PANTHER" id="PTHR36452">
    <property type="entry name" value="CHROMOSOME 12, WHOLE GENOME SHOTGUN SEQUENCE"/>
    <property type="match status" value="1"/>
</dbReference>
<sequence length="261" mass="30016">MSCRKRLAGSPVQKRTAKIRRKDSAGADADDNWSHEDGFEDGHSDEEYKPDINQDDSERNDSSAPEDELGEKDYTPKLPLFLMRNCARWMELSTLTPGTNKNRAWFKSKARKDWESFVETLTPKIIAVDATIPELPPSDIVFRIYRDIRFSRDQRPYKVELSFVLSFATSHFSAAFSRTGRRRPYACYYLHLDPGSSYVGGGLWAPEPQTIQLLRQSIDERSEEWRQVLSSEPFMSMFLPTTQEGTEAAVKHLLMPIKRGR</sequence>
<dbReference type="Proteomes" id="UP000465221">
    <property type="component" value="Unassembled WGS sequence"/>
</dbReference>
<feature type="compositionally biased region" description="Basic and acidic residues" evidence="1">
    <location>
        <begin position="32"/>
        <end position="61"/>
    </location>
</feature>
<comment type="caution">
    <text evidence="2">The sequence shown here is derived from an EMBL/GenBank/DDBJ whole genome shotgun (WGS) entry which is preliminary data.</text>
</comment>
<reference evidence="2 3" key="1">
    <citation type="submission" date="2020-01" db="EMBL/GenBank/DDBJ databases">
        <title>Draft genome sequence of Aspergillus udagawae IFM 46972.</title>
        <authorList>
            <person name="Takahashi H."/>
            <person name="Yaguchi T."/>
        </authorList>
    </citation>
    <scope>NUCLEOTIDE SEQUENCE [LARGE SCALE GENOMIC DNA]</scope>
    <source>
        <strain evidence="2 3">IFM 46972</strain>
    </source>
</reference>
<organism evidence="2 3">
    <name type="scientific">Aspergillus udagawae</name>
    <dbReference type="NCBI Taxonomy" id="91492"/>
    <lineage>
        <taxon>Eukaryota</taxon>
        <taxon>Fungi</taxon>
        <taxon>Dikarya</taxon>
        <taxon>Ascomycota</taxon>
        <taxon>Pezizomycotina</taxon>
        <taxon>Eurotiomycetes</taxon>
        <taxon>Eurotiomycetidae</taxon>
        <taxon>Eurotiales</taxon>
        <taxon>Aspergillaceae</taxon>
        <taxon>Aspergillus</taxon>
        <taxon>Aspergillus subgen. Fumigati</taxon>
    </lineage>
</organism>
<evidence type="ECO:0000313" key="2">
    <source>
        <dbReference type="EMBL" id="GFF50505.1"/>
    </source>
</evidence>
<evidence type="ECO:0000313" key="3">
    <source>
        <dbReference type="Proteomes" id="UP000465221"/>
    </source>
</evidence>